<accession>A0A3E0HPY0</accession>
<dbReference type="Proteomes" id="UP000256269">
    <property type="component" value="Unassembled WGS sequence"/>
</dbReference>
<dbReference type="EMBL" id="QUNO01000005">
    <property type="protein sequence ID" value="REH48296.1"/>
    <property type="molecule type" value="Genomic_DNA"/>
</dbReference>
<keyword evidence="2" id="KW-1185">Reference proteome</keyword>
<sequence length="51" mass="5711">MTRYLLPLLCAVLLTGVVCSVVFGSVCALTWLDDWLAERAEHTKREGRSDD</sequence>
<evidence type="ECO:0000313" key="1">
    <source>
        <dbReference type="EMBL" id="REH48296.1"/>
    </source>
</evidence>
<dbReference type="AlphaFoldDB" id="A0A3E0HPY0"/>
<reference evidence="1 2" key="1">
    <citation type="submission" date="2018-08" db="EMBL/GenBank/DDBJ databases">
        <title>Genomic Encyclopedia of Archaeal and Bacterial Type Strains, Phase II (KMG-II): from individual species to whole genera.</title>
        <authorList>
            <person name="Goeker M."/>
        </authorList>
    </citation>
    <scope>NUCLEOTIDE SEQUENCE [LARGE SCALE GENOMIC DNA]</scope>
    <source>
        <strain evidence="1 2">DSM 45791</strain>
    </source>
</reference>
<comment type="caution">
    <text evidence="1">The sequence shown here is derived from an EMBL/GenBank/DDBJ whole genome shotgun (WGS) entry which is preliminary data.</text>
</comment>
<evidence type="ECO:0000313" key="2">
    <source>
        <dbReference type="Proteomes" id="UP000256269"/>
    </source>
</evidence>
<gene>
    <name evidence="1" type="ORF">BCF44_105154</name>
</gene>
<name>A0A3E0HPY0_9PSEU</name>
<protein>
    <submittedName>
        <fullName evidence="1">Uncharacterized protein</fullName>
    </submittedName>
</protein>
<organism evidence="1 2">
    <name type="scientific">Kutzneria buriramensis</name>
    <dbReference type="NCBI Taxonomy" id="1045776"/>
    <lineage>
        <taxon>Bacteria</taxon>
        <taxon>Bacillati</taxon>
        <taxon>Actinomycetota</taxon>
        <taxon>Actinomycetes</taxon>
        <taxon>Pseudonocardiales</taxon>
        <taxon>Pseudonocardiaceae</taxon>
        <taxon>Kutzneria</taxon>
    </lineage>
</organism>
<proteinExistence type="predicted"/>